<sequence>MSASKAKGTRRRKFDQRSRSGCATCKKRRVKCDEVHPSCSNCTRLSLTCEYNQQLLWHEDALERGISFGRSKKYQVIKDQRSKKESSQKLELTLSELSQQNEVWVQVNDEIIFINTLIKDFNPERKQTHISEKFKGMMEIYSQLDTAKEPRFFEVYDDFDTQGLEINSDFLVDNAMELPSQSLSPLFNSLPSIPLAFDFDKENFSKELQAYDYMINKIFPNCICYGGDFKTVENPYLNYLVPISTNSSILFKTLIYYSTQVFSSINNEFKEISIKYRNEVLKDLPELIRFKQLIDIEDWEDVFGVIVILCSSNISSDCDMQWVIHSDGGKKMLNKMSKTTDPFKKFCIRYLTVHEVFRDTIVQNHDNFKYSDHDLFKNDHDDNIDVMLGCSISLVKTVDDITKLGEYYESLEFETSRNRVMLEKLILDKRDVLVKDLKKLKQNFKGKIDKNTYGIITVADIKQLSTRLYLLARIDLFYCKLNKTNVNKIYNQINGLIVEIVDKLKSLDYCTMSITWPLFLIGVVGNNLDEEIKWFIMKKFSEMENLRGLANIKLARSNVESVWKYRELNEDKLLTWKELMDFNSDTLSLA</sequence>
<dbReference type="Proteomes" id="UP001152531">
    <property type="component" value="Unassembled WGS sequence"/>
</dbReference>
<evidence type="ECO:0000313" key="1">
    <source>
        <dbReference type="EMBL" id="CAH6723372.1"/>
    </source>
</evidence>
<keyword evidence="2" id="KW-1185">Reference proteome</keyword>
<name>A0ACA9YER6_9ASCO</name>
<gene>
    <name evidence="1" type="ORF">CLIB1444_14S02586</name>
</gene>
<reference evidence="1" key="1">
    <citation type="submission" date="2022-06" db="EMBL/GenBank/DDBJ databases">
        <authorList>
            <person name="Legras J.-L."/>
            <person name="Devillers H."/>
            <person name="Grondin C."/>
        </authorList>
    </citation>
    <scope>NUCLEOTIDE SEQUENCE</scope>
    <source>
        <strain evidence="1">CLIB 1444</strain>
    </source>
</reference>
<dbReference type="EMBL" id="CALSDN010000014">
    <property type="protein sequence ID" value="CAH6723372.1"/>
    <property type="molecule type" value="Genomic_DNA"/>
</dbReference>
<evidence type="ECO:0000313" key="2">
    <source>
        <dbReference type="Proteomes" id="UP001152531"/>
    </source>
</evidence>
<organism evidence="1 2">
    <name type="scientific">[Candida] jaroonii</name>
    <dbReference type="NCBI Taxonomy" id="467808"/>
    <lineage>
        <taxon>Eukaryota</taxon>
        <taxon>Fungi</taxon>
        <taxon>Dikarya</taxon>
        <taxon>Ascomycota</taxon>
        <taxon>Saccharomycotina</taxon>
        <taxon>Pichiomycetes</taxon>
        <taxon>Debaryomycetaceae</taxon>
        <taxon>Yamadazyma</taxon>
    </lineage>
</organism>
<proteinExistence type="predicted"/>
<comment type="caution">
    <text evidence="1">The sequence shown here is derived from an EMBL/GenBank/DDBJ whole genome shotgun (WGS) entry which is preliminary data.</text>
</comment>
<accession>A0ACA9YER6</accession>
<protein>
    <submittedName>
        <fullName evidence="1">Uncharacterized protein</fullName>
    </submittedName>
</protein>